<dbReference type="SUPFAM" id="SSF81901">
    <property type="entry name" value="HCP-like"/>
    <property type="match status" value="4"/>
</dbReference>
<dbReference type="AlphaFoldDB" id="A0A2N1MRD3"/>
<dbReference type="EMBL" id="LLXL01001494">
    <property type="protein sequence ID" value="PKK64183.1"/>
    <property type="molecule type" value="Genomic_DNA"/>
</dbReference>
<accession>A0A2N1MRD3</accession>
<sequence length="992" mass="114532">MSDFENNENKLFYQYQIAAEIGDKVAMFNLAICYVNGEGTEKNLEKAFYCLALCYENGKGTEKNLEKSYYWYQKAAENGNEVAMNNLALCYENGIGTEKNLEKAFLWYHKAAENKDKNAQFKLGYCFQFGISIEKDEVKAFYWYQKAAENDNEVAMLNLAICYENGKGTKKNSEKAFYFYQKAAENDNETAMLNLALCFENGKGTEKDLEKAFYWYQKAAKKNYVKAMNSLALCYIDGEGTEMNLEKAFYWFQKAAEKNYTKAMNSLAVCYENGEGTEKNFEKAFYWYQKAAKNGNKDAMSNLALCYGEGIGIEKDEVKAFYWCQKAAENGNKAAMFNLALCYEKGIGIERDEVKAFYWYLKAAENGNKAAMFNLALCYEEGIGIENNEAKAFYWYQKAAENGNEVAMNNLALCYKKGEGTKKSLGKSFYWYQKAAENGNEVAMDSLAICYKNGEGTKRNLEKAFYWYQKAAENAICYKNGEGTEKNLEKAFYWYQKAAENGNEVAMNNLAICYENGNGTEKNLEEASYWYQKAAQQGISNVQYRPRFLYRIGKVKKVLEKHVNWSKNAEKECLSANKWIENALKYEKVKFISYKELKNTERLYAGGFGTISKAIWTKTNNYVICKKLTNTTYIKNDLLDAFIHELKMHMHLNYSDRIIRCFGISSDPKTNEYLLIMQYANDGDLQNYLKNNFKNLTWNDKKKLAFQIADGLNYLHNENILHRDLHSKNIAIHENNAKIMDFGISKNQNNQTSTAYVGNFGVVAYMEPRRFVDPNFPYTKSSDIYSFGVLMWEISSGYPPFKDNDNKVALAVSISNGAREVTILGTPKEYEKLYKNCWNQEPEQRPTINEILDEFERMGFVNIVTNKLVKGSDNLTSELQASAESIQIESTQISLNLQRFWISHIHRLLDNLVPATLDVYSILFRGNNFDQYVEIIFDLWTVMRMFGRKNYDKVMLAFISDIQYWITIQHPIVNTLKSQLQMFDEYPVENTV</sequence>
<dbReference type="InterPro" id="IPR011990">
    <property type="entry name" value="TPR-like_helical_dom_sf"/>
</dbReference>
<protein>
    <recommendedName>
        <fullName evidence="1">Protein kinase domain-containing protein</fullName>
    </recommendedName>
</protein>
<dbReference type="InterPro" id="IPR000719">
    <property type="entry name" value="Prot_kinase_dom"/>
</dbReference>
<dbReference type="Proteomes" id="UP000233469">
    <property type="component" value="Unassembled WGS sequence"/>
</dbReference>
<gene>
    <name evidence="2" type="ORF">RhiirC2_854506</name>
</gene>
<comment type="caution">
    <text evidence="2">The sequence shown here is derived from an EMBL/GenBank/DDBJ whole genome shotgun (WGS) entry which is preliminary data.</text>
</comment>
<organism evidence="2 3">
    <name type="scientific">Rhizophagus irregularis</name>
    <dbReference type="NCBI Taxonomy" id="588596"/>
    <lineage>
        <taxon>Eukaryota</taxon>
        <taxon>Fungi</taxon>
        <taxon>Fungi incertae sedis</taxon>
        <taxon>Mucoromycota</taxon>
        <taxon>Glomeromycotina</taxon>
        <taxon>Glomeromycetes</taxon>
        <taxon>Glomerales</taxon>
        <taxon>Glomeraceae</taxon>
        <taxon>Rhizophagus</taxon>
    </lineage>
</organism>
<evidence type="ECO:0000313" key="3">
    <source>
        <dbReference type="Proteomes" id="UP000233469"/>
    </source>
</evidence>
<dbReference type="InterPro" id="IPR011009">
    <property type="entry name" value="Kinase-like_dom_sf"/>
</dbReference>
<evidence type="ECO:0000313" key="2">
    <source>
        <dbReference type="EMBL" id="PKK64183.1"/>
    </source>
</evidence>
<name>A0A2N1MRD3_9GLOM</name>
<dbReference type="InterPro" id="IPR006597">
    <property type="entry name" value="Sel1-like"/>
</dbReference>
<dbReference type="SMART" id="SM00671">
    <property type="entry name" value="SEL1"/>
    <property type="match status" value="15"/>
</dbReference>
<dbReference type="PANTHER" id="PTHR43628">
    <property type="entry name" value="ACTIVATOR OF C KINASE PROTEIN 1-RELATED"/>
    <property type="match status" value="1"/>
</dbReference>
<reference evidence="2 3" key="1">
    <citation type="submission" date="2016-04" db="EMBL/GenBank/DDBJ databases">
        <title>Genome analyses suggest a sexual origin of heterokaryosis in a supposedly ancient asexual fungus.</title>
        <authorList>
            <person name="Ropars J."/>
            <person name="Sedzielewska K."/>
            <person name="Noel J."/>
            <person name="Charron P."/>
            <person name="Farinelli L."/>
            <person name="Marton T."/>
            <person name="Kruger M."/>
            <person name="Pelin A."/>
            <person name="Brachmann A."/>
            <person name="Corradi N."/>
        </authorList>
    </citation>
    <scope>NUCLEOTIDE SEQUENCE [LARGE SCALE GENOMIC DNA]</scope>
    <source>
        <strain evidence="2 3">C2</strain>
    </source>
</reference>
<reference evidence="2 3" key="2">
    <citation type="submission" date="2017-10" db="EMBL/GenBank/DDBJ databases">
        <title>Extensive intraspecific genome diversity in a model arbuscular mycorrhizal fungus.</title>
        <authorList>
            <person name="Chen E.C.H."/>
            <person name="Morin E."/>
            <person name="Baudet D."/>
            <person name="Noel J."/>
            <person name="Ndikumana S."/>
            <person name="Charron P."/>
            <person name="St-Onge C."/>
            <person name="Giorgi J."/>
            <person name="Grigoriev I.V."/>
            <person name="Roux C."/>
            <person name="Martin F.M."/>
            <person name="Corradi N."/>
        </authorList>
    </citation>
    <scope>NUCLEOTIDE SEQUENCE [LARGE SCALE GENOMIC DNA]</scope>
    <source>
        <strain evidence="2 3">C2</strain>
    </source>
</reference>
<dbReference type="Pfam" id="PF08238">
    <property type="entry name" value="Sel1"/>
    <property type="match status" value="14"/>
</dbReference>
<dbReference type="VEuPathDB" id="FungiDB:RhiirA1_464143"/>
<dbReference type="SUPFAM" id="SSF56112">
    <property type="entry name" value="Protein kinase-like (PK-like)"/>
    <property type="match status" value="1"/>
</dbReference>
<feature type="domain" description="Protein kinase" evidence="1">
    <location>
        <begin position="597"/>
        <end position="861"/>
    </location>
</feature>
<evidence type="ECO:0000259" key="1">
    <source>
        <dbReference type="PROSITE" id="PS50011"/>
    </source>
</evidence>
<dbReference type="Gene3D" id="1.10.510.10">
    <property type="entry name" value="Transferase(Phosphotransferase) domain 1"/>
    <property type="match status" value="1"/>
</dbReference>
<proteinExistence type="predicted"/>
<dbReference type="GO" id="GO:0005524">
    <property type="term" value="F:ATP binding"/>
    <property type="evidence" value="ECO:0007669"/>
    <property type="project" value="InterPro"/>
</dbReference>
<dbReference type="InterPro" id="IPR001245">
    <property type="entry name" value="Ser-Thr/Tyr_kinase_cat_dom"/>
</dbReference>
<dbReference type="Gene3D" id="1.25.40.10">
    <property type="entry name" value="Tetratricopeptide repeat domain"/>
    <property type="match status" value="6"/>
</dbReference>
<dbReference type="PROSITE" id="PS50011">
    <property type="entry name" value="PROTEIN_KINASE_DOM"/>
    <property type="match status" value="1"/>
</dbReference>
<dbReference type="VEuPathDB" id="FungiDB:FUN_003419"/>
<dbReference type="PRINTS" id="PR00109">
    <property type="entry name" value="TYRKINASE"/>
</dbReference>
<dbReference type="InterPro" id="IPR052945">
    <property type="entry name" value="Mitotic_Regulator"/>
</dbReference>
<dbReference type="PANTHER" id="PTHR43628:SF1">
    <property type="entry name" value="CHITIN SYNTHASE REGULATORY FACTOR 2-RELATED"/>
    <property type="match status" value="1"/>
</dbReference>
<dbReference type="Pfam" id="PF07714">
    <property type="entry name" value="PK_Tyr_Ser-Thr"/>
    <property type="match status" value="1"/>
</dbReference>
<dbReference type="VEuPathDB" id="FungiDB:RhiirFUN_023430"/>
<dbReference type="GO" id="GO:0004672">
    <property type="term" value="F:protein kinase activity"/>
    <property type="evidence" value="ECO:0007669"/>
    <property type="project" value="InterPro"/>
</dbReference>